<keyword evidence="13" id="KW-1185">Reference proteome</keyword>
<dbReference type="NCBIfam" id="TIGR01297">
    <property type="entry name" value="CDF"/>
    <property type="match status" value="1"/>
</dbReference>
<feature type="transmembrane region" description="Helical" evidence="9">
    <location>
        <begin position="37"/>
        <end position="56"/>
    </location>
</feature>
<evidence type="ECO:0000256" key="3">
    <source>
        <dbReference type="ARBA" id="ARBA00022448"/>
    </source>
</evidence>
<dbReference type="EMBL" id="BLXT01006951">
    <property type="protein sequence ID" value="GFO35034.1"/>
    <property type="molecule type" value="Genomic_DNA"/>
</dbReference>
<evidence type="ECO:0000313" key="12">
    <source>
        <dbReference type="EMBL" id="GFO35034.1"/>
    </source>
</evidence>
<evidence type="ECO:0000256" key="7">
    <source>
        <dbReference type="ARBA" id="ARBA00023136"/>
    </source>
</evidence>
<keyword evidence="5" id="KW-0862">Zinc</keyword>
<evidence type="ECO:0000259" key="10">
    <source>
        <dbReference type="Pfam" id="PF01545"/>
    </source>
</evidence>
<evidence type="ECO:0000256" key="6">
    <source>
        <dbReference type="ARBA" id="ARBA00022989"/>
    </source>
</evidence>
<feature type="domain" description="Cation efflux protein transmembrane" evidence="10">
    <location>
        <begin position="14"/>
        <end position="303"/>
    </location>
</feature>
<dbReference type="Pfam" id="PF01545">
    <property type="entry name" value="Cation_efflux"/>
    <property type="match status" value="1"/>
</dbReference>
<organism evidence="12 13">
    <name type="scientific">Plakobranchus ocellatus</name>
    <dbReference type="NCBI Taxonomy" id="259542"/>
    <lineage>
        <taxon>Eukaryota</taxon>
        <taxon>Metazoa</taxon>
        <taxon>Spiralia</taxon>
        <taxon>Lophotrochozoa</taxon>
        <taxon>Mollusca</taxon>
        <taxon>Gastropoda</taxon>
        <taxon>Heterobranchia</taxon>
        <taxon>Euthyneura</taxon>
        <taxon>Panpulmonata</taxon>
        <taxon>Sacoglossa</taxon>
        <taxon>Placobranchoidea</taxon>
        <taxon>Plakobranchidae</taxon>
        <taxon>Plakobranchus</taxon>
    </lineage>
</organism>
<dbReference type="GO" id="GO:0005385">
    <property type="term" value="F:zinc ion transmembrane transporter activity"/>
    <property type="evidence" value="ECO:0007669"/>
    <property type="project" value="TreeGrafter"/>
</dbReference>
<feature type="transmembrane region" description="Helical" evidence="9">
    <location>
        <begin position="12"/>
        <end position="31"/>
    </location>
</feature>
<evidence type="ECO:0000259" key="11">
    <source>
        <dbReference type="Pfam" id="PF16916"/>
    </source>
</evidence>
<dbReference type="PANTHER" id="PTHR45820:SF4">
    <property type="entry name" value="ZINC TRANSPORTER 63C, ISOFORM F"/>
    <property type="match status" value="1"/>
</dbReference>
<feature type="transmembrane region" description="Helical" evidence="9">
    <location>
        <begin position="111"/>
        <end position="132"/>
    </location>
</feature>
<evidence type="ECO:0000256" key="1">
    <source>
        <dbReference type="ARBA" id="ARBA00004141"/>
    </source>
</evidence>
<comment type="caution">
    <text evidence="12">The sequence shown here is derived from an EMBL/GenBank/DDBJ whole genome shotgun (WGS) entry which is preliminary data.</text>
</comment>
<dbReference type="SUPFAM" id="SSF160240">
    <property type="entry name" value="Cation efflux protein cytoplasmic domain-like"/>
    <property type="match status" value="1"/>
</dbReference>
<feature type="compositionally biased region" description="Basic and acidic residues" evidence="8">
    <location>
        <begin position="158"/>
        <end position="167"/>
    </location>
</feature>
<comment type="subcellular location">
    <subcellularLocation>
        <location evidence="1">Membrane</location>
        <topology evidence="1">Multi-pass membrane protein</topology>
    </subcellularLocation>
</comment>
<keyword evidence="4 9" id="KW-0812">Transmembrane</keyword>
<name>A0AAV4CT39_9GAST</name>
<keyword evidence="6 9" id="KW-1133">Transmembrane helix</keyword>
<evidence type="ECO:0000313" key="13">
    <source>
        <dbReference type="Proteomes" id="UP000735302"/>
    </source>
</evidence>
<dbReference type="InterPro" id="IPR002524">
    <property type="entry name" value="Cation_efflux"/>
</dbReference>
<feature type="compositionally biased region" description="Basic residues" evidence="8">
    <location>
        <begin position="140"/>
        <end position="154"/>
    </location>
</feature>
<dbReference type="InterPro" id="IPR036837">
    <property type="entry name" value="Cation_efflux_CTD_sf"/>
</dbReference>
<dbReference type="PANTHER" id="PTHR45820">
    <property type="entry name" value="FI23527P1"/>
    <property type="match status" value="1"/>
</dbReference>
<feature type="transmembrane region" description="Helical" evidence="9">
    <location>
        <begin position="273"/>
        <end position="295"/>
    </location>
</feature>
<feature type="region of interest" description="Disordered" evidence="8">
    <location>
        <begin position="140"/>
        <end position="169"/>
    </location>
</feature>
<evidence type="ECO:0000256" key="8">
    <source>
        <dbReference type="SAM" id="MobiDB-lite"/>
    </source>
</evidence>
<dbReference type="GO" id="GO:0006882">
    <property type="term" value="P:intracellular zinc ion homeostasis"/>
    <property type="evidence" value="ECO:0007669"/>
    <property type="project" value="TreeGrafter"/>
</dbReference>
<feature type="compositionally biased region" description="Low complexity" evidence="8">
    <location>
        <begin position="429"/>
        <end position="442"/>
    </location>
</feature>
<accession>A0AAV4CT39</accession>
<dbReference type="InterPro" id="IPR027470">
    <property type="entry name" value="Cation_efflux_CTD"/>
</dbReference>
<evidence type="ECO:0000256" key="5">
    <source>
        <dbReference type="ARBA" id="ARBA00022833"/>
    </source>
</evidence>
<dbReference type="InterPro" id="IPR058533">
    <property type="entry name" value="Cation_efflux_TM"/>
</dbReference>
<sequence length="493" mass="53684">MANYKSKTCRLSTMLLLTSSFFLVEIIVGYVTNSIALVADSFHMLSDVVALIVGFASVRISKWPSKRNTYGWVRAEILGALVNAVFLLALCFSILVEALKRLVEVEKVDNPKLLLIVGGAGLLVNLIGLCLFGSHGHSHGGHGHSHGKAGHSHNKTGSSDHSHRDLANGRSTSAVESERLVGHSFDGMPSSTVDTQRSEANQDNNVYTAASDRKIYISSGNNITIDFKTPELPTSNQLNMRGVFLHVLGDALGSVVVIVSALFIWFVEGDWKYYIDPAMSVIMVIIILSTTIPLLKESAFILLQTVPSHVNVENIIKQLEQMEGIYGVHECHIWQLAGNRIVASAHIRCHGIEEYMELASKIKHVFHNAGIHSTTIQPEFIDWQETLWANQPCALVCQSEGQLCTKNTCCGDKDSQQPSSGDGAALDRNNSSAANSLPNAAADPTQHQLVTKGQHGMSSAHSLDVKFSPYGDEVVLEMSEMAPKDTDKEDTAK</sequence>
<dbReference type="GO" id="GO:0016020">
    <property type="term" value="C:membrane"/>
    <property type="evidence" value="ECO:0007669"/>
    <property type="project" value="UniProtKB-SubCell"/>
</dbReference>
<evidence type="ECO:0000256" key="2">
    <source>
        <dbReference type="ARBA" id="ARBA00008873"/>
    </source>
</evidence>
<dbReference type="SUPFAM" id="SSF161111">
    <property type="entry name" value="Cation efflux protein transmembrane domain-like"/>
    <property type="match status" value="1"/>
</dbReference>
<keyword evidence="3" id="KW-0813">Transport</keyword>
<feature type="region of interest" description="Disordered" evidence="8">
    <location>
        <begin position="412"/>
        <end position="464"/>
    </location>
</feature>
<keyword evidence="7 9" id="KW-0472">Membrane</keyword>
<protein>
    <submittedName>
        <fullName evidence="12">Zinc transporter 1</fullName>
    </submittedName>
</protein>
<dbReference type="AlphaFoldDB" id="A0AAV4CT39"/>
<feature type="compositionally biased region" description="Polar residues" evidence="8">
    <location>
        <begin position="445"/>
        <end position="461"/>
    </location>
</feature>
<comment type="similarity">
    <text evidence="2">Belongs to the cation diffusion facilitator (CDF) transporter (TC 2.A.4) family. SLC30A subfamily.</text>
</comment>
<feature type="domain" description="Cation efflux protein cytoplasmic" evidence="11">
    <location>
        <begin position="307"/>
        <end position="379"/>
    </location>
</feature>
<dbReference type="Proteomes" id="UP000735302">
    <property type="component" value="Unassembled WGS sequence"/>
</dbReference>
<dbReference type="InterPro" id="IPR027469">
    <property type="entry name" value="Cation_efflux_TMD_sf"/>
</dbReference>
<evidence type="ECO:0000256" key="9">
    <source>
        <dbReference type="SAM" id="Phobius"/>
    </source>
</evidence>
<gene>
    <name evidence="12" type="ORF">PoB_006153900</name>
</gene>
<proteinExistence type="inferred from homology"/>
<reference evidence="12 13" key="1">
    <citation type="journal article" date="2021" name="Elife">
        <title>Chloroplast acquisition without the gene transfer in kleptoplastic sea slugs, Plakobranchus ocellatus.</title>
        <authorList>
            <person name="Maeda T."/>
            <person name="Takahashi S."/>
            <person name="Yoshida T."/>
            <person name="Shimamura S."/>
            <person name="Takaki Y."/>
            <person name="Nagai Y."/>
            <person name="Toyoda A."/>
            <person name="Suzuki Y."/>
            <person name="Arimoto A."/>
            <person name="Ishii H."/>
            <person name="Satoh N."/>
            <person name="Nishiyama T."/>
            <person name="Hasebe M."/>
            <person name="Maruyama T."/>
            <person name="Minagawa J."/>
            <person name="Obokata J."/>
            <person name="Shigenobu S."/>
        </authorList>
    </citation>
    <scope>NUCLEOTIDE SEQUENCE [LARGE SCALE GENOMIC DNA]</scope>
</reference>
<feature type="transmembrane region" description="Helical" evidence="9">
    <location>
        <begin position="243"/>
        <end position="267"/>
    </location>
</feature>
<dbReference type="Pfam" id="PF16916">
    <property type="entry name" value="ZT_dimer"/>
    <property type="match status" value="1"/>
</dbReference>
<feature type="transmembrane region" description="Helical" evidence="9">
    <location>
        <begin position="77"/>
        <end position="99"/>
    </location>
</feature>
<dbReference type="GO" id="GO:0010312">
    <property type="term" value="P:detoxification of zinc ion"/>
    <property type="evidence" value="ECO:0007669"/>
    <property type="project" value="TreeGrafter"/>
</dbReference>
<dbReference type="Gene3D" id="1.20.1510.10">
    <property type="entry name" value="Cation efflux protein transmembrane domain"/>
    <property type="match status" value="1"/>
</dbReference>
<evidence type="ECO:0000256" key="4">
    <source>
        <dbReference type="ARBA" id="ARBA00022692"/>
    </source>
</evidence>